<feature type="region of interest" description="Disordered" evidence="1">
    <location>
        <begin position="1"/>
        <end position="51"/>
    </location>
</feature>
<gene>
    <name evidence="2" type="ORF">Tcan_12195</name>
</gene>
<accession>A0A0B2UMV0</accession>
<keyword evidence="3" id="KW-1185">Reference proteome</keyword>
<protein>
    <submittedName>
        <fullName evidence="2">Uncharacterized protein</fullName>
    </submittedName>
</protein>
<evidence type="ECO:0000256" key="1">
    <source>
        <dbReference type="SAM" id="MobiDB-lite"/>
    </source>
</evidence>
<dbReference type="Proteomes" id="UP000031036">
    <property type="component" value="Unassembled WGS sequence"/>
</dbReference>
<dbReference type="OrthoDB" id="5854469at2759"/>
<proteinExistence type="predicted"/>
<evidence type="ECO:0000313" key="2">
    <source>
        <dbReference type="EMBL" id="KHN72326.1"/>
    </source>
</evidence>
<name>A0A0B2UMV0_TOXCA</name>
<sequence length="104" mass="12457">MDGYRSTTRVRPRSGENSPRTQNRNERNDRRSLERQPPTRFFHGDHNDREPAIEMQSNWRQYLLEGSLRQKGSVPNPQPLIYYPTPAYRTQPTNYSARDRSMRY</sequence>
<dbReference type="AlphaFoldDB" id="A0A0B2UMV0"/>
<organism evidence="2 3">
    <name type="scientific">Toxocara canis</name>
    <name type="common">Canine roundworm</name>
    <dbReference type="NCBI Taxonomy" id="6265"/>
    <lineage>
        <taxon>Eukaryota</taxon>
        <taxon>Metazoa</taxon>
        <taxon>Ecdysozoa</taxon>
        <taxon>Nematoda</taxon>
        <taxon>Chromadorea</taxon>
        <taxon>Rhabditida</taxon>
        <taxon>Spirurina</taxon>
        <taxon>Ascaridomorpha</taxon>
        <taxon>Ascaridoidea</taxon>
        <taxon>Toxocaridae</taxon>
        <taxon>Toxocara</taxon>
    </lineage>
</organism>
<comment type="caution">
    <text evidence="2">The sequence shown here is derived from an EMBL/GenBank/DDBJ whole genome shotgun (WGS) entry which is preliminary data.</text>
</comment>
<reference evidence="2 3" key="1">
    <citation type="submission" date="2014-11" db="EMBL/GenBank/DDBJ databases">
        <title>Genetic blueprint of the zoonotic pathogen Toxocara canis.</title>
        <authorList>
            <person name="Zhu X.-Q."/>
            <person name="Korhonen P.K."/>
            <person name="Cai H."/>
            <person name="Young N.D."/>
            <person name="Nejsum P."/>
            <person name="von Samson-Himmelstjerna G."/>
            <person name="Boag P.R."/>
            <person name="Tan P."/>
            <person name="Li Q."/>
            <person name="Min J."/>
            <person name="Yang Y."/>
            <person name="Wang X."/>
            <person name="Fang X."/>
            <person name="Hall R.S."/>
            <person name="Hofmann A."/>
            <person name="Sternberg P.W."/>
            <person name="Jex A.R."/>
            <person name="Gasser R.B."/>
        </authorList>
    </citation>
    <scope>NUCLEOTIDE SEQUENCE [LARGE SCALE GENOMIC DNA]</scope>
    <source>
        <strain evidence="2">PN_DK_2014</strain>
    </source>
</reference>
<feature type="compositionally biased region" description="Basic and acidic residues" evidence="1">
    <location>
        <begin position="42"/>
        <end position="51"/>
    </location>
</feature>
<evidence type="ECO:0000313" key="3">
    <source>
        <dbReference type="Proteomes" id="UP000031036"/>
    </source>
</evidence>
<feature type="compositionally biased region" description="Basic and acidic residues" evidence="1">
    <location>
        <begin position="23"/>
        <end position="34"/>
    </location>
</feature>
<feature type="region of interest" description="Disordered" evidence="1">
    <location>
        <begin position="69"/>
        <end position="104"/>
    </location>
</feature>
<dbReference type="EMBL" id="JPKZ01003266">
    <property type="protein sequence ID" value="KHN72326.1"/>
    <property type="molecule type" value="Genomic_DNA"/>
</dbReference>
<feature type="compositionally biased region" description="Polar residues" evidence="1">
    <location>
        <begin position="1"/>
        <end position="22"/>
    </location>
</feature>